<dbReference type="Proteomes" id="UP000664779">
    <property type="component" value="Unassembled WGS sequence"/>
</dbReference>
<evidence type="ECO:0000313" key="2">
    <source>
        <dbReference type="EMBL" id="MBO0344289.1"/>
    </source>
</evidence>
<dbReference type="GO" id="GO:0003824">
    <property type="term" value="F:catalytic activity"/>
    <property type="evidence" value="ECO:0007669"/>
    <property type="project" value="UniProtKB-ARBA"/>
</dbReference>
<sequence>MTYDTLAVTIGKGLCRISFDRPEAGNAINDQMIRELTQVLNICVCDAGSDGKPVSIVVLEGNAEIFCAGGDFQAVSDSGAAGDPEPLYEIWRLLSEGPFITISVVKGRVNAGGVGFVAACDIVIAEQRATFGLSELLFGLFPACVLPFLVRRIGHQKAHYMTLMTKPVSAHDAAASGLVDVVAENADAALRQHLTRLQHLNRQAIASYKCYMASCSGNPERDKVAALTANRTFFSDPSVVAGIQRYVSELKFPWEA</sequence>
<dbReference type="NCBIfam" id="NF005498">
    <property type="entry name" value="PRK07112.1"/>
    <property type="match status" value="1"/>
</dbReference>
<dbReference type="Gene3D" id="3.90.226.10">
    <property type="entry name" value="2-enoyl-CoA Hydratase, Chain A, domain 1"/>
    <property type="match status" value="1"/>
</dbReference>
<comment type="caution">
    <text evidence="2">The sequence shown here is derived from an EMBL/GenBank/DDBJ whole genome shotgun (WGS) entry which is preliminary data.</text>
</comment>
<accession>A0A939J7Y1</accession>
<protein>
    <submittedName>
        <fullName evidence="2">Enoyl-CoA hydratase/isomerase</fullName>
    </submittedName>
</protein>
<gene>
    <name evidence="2" type="ORF">J0X15_03555</name>
</gene>
<dbReference type="EMBL" id="JAFLNF010000001">
    <property type="protein sequence ID" value="MBO0344289.1"/>
    <property type="molecule type" value="Genomic_DNA"/>
</dbReference>
<dbReference type="RefSeq" id="WP_206938228.1">
    <property type="nucleotide sequence ID" value="NZ_JAFLNF010000001.1"/>
</dbReference>
<dbReference type="PANTHER" id="PTHR42964">
    <property type="entry name" value="ENOYL-COA HYDRATASE"/>
    <property type="match status" value="1"/>
</dbReference>
<dbReference type="SUPFAM" id="SSF52096">
    <property type="entry name" value="ClpP/crotonase"/>
    <property type="match status" value="1"/>
</dbReference>
<keyword evidence="3" id="KW-1185">Reference proteome</keyword>
<comment type="similarity">
    <text evidence="1">Belongs to the enoyl-CoA hydratase/isomerase family.</text>
</comment>
<evidence type="ECO:0000256" key="1">
    <source>
        <dbReference type="ARBA" id="ARBA00005254"/>
    </source>
</evidence>
<reference evidence="2" key="1">
    <citation type="submission" date="2021-03" db="EMBL/GenBank/DDBJ databases">
        <title>Roseibium sp. CAU 1637 isolated from Incheon.</title>
        <authorList>
            <person name="Kim W."/>
        </authorList>
    </citation>
    <scope>NUCLEOTIDE SEQUENCE</scope>
    <source>
        <strain evidence="2">CAU 1637</strain>
    </source>
</reference>
<dbReference type="InterPro" id="IPR029045">
    <property type="entry name" value="ClpP/crotonase-like_dom_sf"/>
</dbReference>
<dbReference type="InterPro" id="IPR001753">
    <property type="entry name" value="Enoyl-CoA_hydra/iso"/>
</dbReference>
<dbReference type="PANTHER" id="PTHR42964:SF1">
    <property type="entry name" value="POLYKETIDE BIOSYNTHESIS ENOYL-COA HYDRATASE PKSH-RELATED"/>
    <property type="match status" value="1"/>
</dbReference>
<organism evidence="2 3">
    <name type="scientific">Roseibium limicola</name>
    <dbReference type="NCBI Taxonomy" id="2816037"/>
    <lineage>
        <taxon>Bacteria</taxon>
        <taxon>Pseudomonadati</taxon>
        <taxon>Pseudomonadota</taxon>
        <taxon>Alphaproteobacteria</taxon>
        <taxon>Hyphomicrobiales</taxon>
        <taxon>Stappiaceae</taxon>
        <taxon>Roseibium</taxon>
    </lineage>
</organism>
<evidence type="ECO:0000313" key="3">
    <source>
        <dbReference type="Proteomes" id="UP000664779"/>
    </source>
</evidence>
<dbReference type="AlphaFoldDB" id="A0A939J7Y1"/>
<dbReference type="CDD" id="cd06558">
    <property type="entry name" value="crotonase-like"/>
    <property type="match status" value="1"/>
</dbReference>
<name>A0A939J7Y1_9HYPH</name>
<dbReference type="InterPro" id="IPR051683">
    <property type="entry name" value="Enoyl-CoA_Hydratase/Isomerase"/>
</dbReference>
<dbReference type="Pfam" id="PF00378">
    <property type="entry name" value="ECH_1"/>
    <property type="match status" value="1"/>
</dbReference>
<proteinExistence type="inferred from homology"/>